<proteinExistence type="predicted"/>
<protein>
    <submittedName>
        <fullName evidence="1">Uncharacterized protein</fullName>
    </submittedName>
</protein>
<organism evidence="1 2">
    <name type="scientific">Svornostia abyssi</name>
    <dbReference type="NCBI Taxonomy" id="2898438"/>
    <lineage>
        <taxon>Bacteria</taxon>
        <taxon>Bacillati</taxon>
        <taxon>Actinomycetota</taxon>
        <taxon>Thermoleophilia</taxon>
        <taxon>Solirubrobacterales</taxon>
        <taxon>Baekduiaceae</taxon>
        <taxon>Svornostia</taxon>
    </lineage>
</organism>
<evidence type="ECO:0000313" key="2">
    <source>
        <dbReference type="Proteomes" id="UP001058860"/>
    </source>
</evidence>
<name>A0ABY5PJV0_9ACTN</name>
<dbReference type="RefSeq" id="WP_353865415.1">
    <property type="nucleotide sequence ID" value="NZ_CP088295.1"/>
</dbReference>
<dbReference type="EMBL" id="CP088295">
    <property type="protein sequence ID" value="UUY04937.1"/>
    <property type="molecule type" value="Genomic_DNA"/>
</dbReference>
<reference evidence="2" key="1">
    <citation type="submission" date="2021-11" db="EMBL/GenBank/DDBJ databases">
        <title>Cultivation dependent microbiological survey of springs from the worlds oldest radium mine currently devoted to the extraction of radon-saturated water.</title>
        <authorList>
            <person name="Kapinusova G."/>
            <person name="Smrhova T."/>
            <person name="Strejcek M."/>
            <person name="Suman J."/>
            <person name="Jani K."/>
            <person name="Pajer P."/>
            <person name="Uhlik O."/>
        </authorList>
    </citation>
    <scope>NUCLEOTIDE SEQUENCE [LARGE SCALE GENOMIC DNA]</scope>
    <source>
        <strain evidence="2">J379</strain>
    </source>
</reference>
<evidence type="ECO:0000313" key="1">
    <source>
        <dbReference type="EMBL" id="UUY04937.1"/>
    </source>
</evidence>
<accession>A0ABY5PJV0</accession>
<dbReference type="Proteomes" id="UP001058860">
    <property type="component" value="Chromosome"/>
</dbReference>
<keyword evidence="2" id="KW-1185">Reference proteome</keyword>
<sequence>MDLEEQTLEKTGDRCEVCGAKLTGAELQLALETSGPALCTVHADEVVPLDDVEAVEAD</sequence>
<gene>
    <name evidence="1" type="ORF">LRS13_05250</name>
</gene>